<dbReference type="EMBL" id="CAEKKB010000004">
    <property type="protein sequence ID" value="CAB4306263.1"/>
    <property type="molecule type" value="Genomic_DNA"/>
</dbReference>
<keyword evidence="4" id="KW-1185">Reference proteome</keyword>
<dbReference type="InterPro" id="IPR000719">
    <property type="entry name" value="Prot_kinase_dom"/>
</dbReference>
<dbReference type="PANTHER" id="PTHR48007:SF76">
    <property type="entry name" value="OS03G0145102 PROTEIN"/>
    <property type="match status" value="1"/>
</dbReference>
<evidence type="ECO:0000259" key="2">
    <source>
        <dbReference type="PROSITE" id="PS50011"/>
    </source>
</evidence>
<organism evidence="3 4">
    <name type="scientific">Prunus armeniaca</name>
    <name type="common">Apricot</name>
    <name type="synonym">Armeniaca vulgaris</name>
    <dbReference type="NCBI Taxonomy" id="36596"/>
    <lineage>
        <taxon>Eukaryota</taxon>
        <taxon>Viridiplantae</taxon>
        <taxon>Streptophyta</taxon>
        <taxon>Embryophyta</taxon>
        <taxon>Tracheophyta</taxon>
        <taxon>Spermatophyta</taxon>
        <taxon>Magnoliopsida</taxon>
        <taxon>eudicotyledons</taxon>
        <taxon>Gunneridae</taxon>
        <taxon>Pentapetalae</taxon>
        <taxon>rosids</taxon>
        <taxon>fabids</taxon>
        <taxon>Rosales</taxon>
        <taxon>Rosaceae</taxon>
        <taxon>Amygdaloideae</taxon>
        <taxon>Amygdaleae</taxon>
        <taxon>Prunus</taxon>
    </lineage>
</organism>
<feature type="domain" description="Protein kinase" evidence="2">
    <location>
        <begin position="87"/>
        <end position="252"/>
    </location>
</feature>
<gene>
    <name evidence="3" type="ORF">ORAREDHAP_LOCUS24434</name>
</gene>
<dbReference type="Gene3D" id="3.30.200.20">
    <property type="entry name" value="Phosphorylase Kinase, domain 1"/>
    <property type="match status" value="1"/>
</dbReference>
<dbReference type="Gene3D" id="1.10.510.10">
    <property type="entry name" value="Transferase(Phosphotransferase) domain 1"/>
    <property type="match status" value="1"/>
</dbReference>
<dbReference type="OrthoDB" id="1165595at2759"/>
<accession>A0A6J5X0S3</accession>
<dbReference type="InterPro" id="IPR011009">
    <property type="entry name" value="Kinase-like_dom_sf"/>
</dbReference>
<dbReference type="PANTHER" id="PTHR48007">
    <property type="entry name" value="LEUCINE-RICH REPEAT RECEPTOR-LIKE PROTEIN KINASE PXC1"/>
    <property type="match status" value="1"/>
</dbReference>
<dbReference type="GO" id="GO:0004672">
    <property type="term" value="F:protein kinase activity"/>
    <property type="evidence" value="ECO:0007669"/>
    <property type="project" value="InterPro"/>
</dbReference>
<evidence type="ECO:0000313" key="4">
    <source>
        <dbReference type="Proteomes" id="UP000507245"/>
    </source>
</evidence>
<sequence length="252" mass="28076">MLGLEPRTLPKEVNTPNHYTSESFAKALFRWRKKLKQKASGEKNRSPARASSGASGGRGSSDSGGPKLVMFNNKITLAETIEATRQFDEENVLSRTRYGLVFKACYADGMVLSVRRFPDGALNENLFRKEAEALGRVKHRNLTVLRGYYAGPPNMRLLVYDYIPNGNLATLLQEASHQDGHVLNWPMRHLIALGIARGLAFLHSSAMVHGDVKPQSVLFDTDFEAHLSDFGLDKQSLWTPWPSLSPLLPLQT</sequence>
<dbReference type="FunFam" id="3.30.200.20:FF:000404">
    <property type="entry name" value="Putative LRR receptor-like serine/threonine-protein kinase"/>
    <property type="match status" value="1"/>
</dbReference>
<dbReference type="AlphaFoldDB" id="A0A6J5X0S3"/>
<dbReference type="Pfam" id="PF07714">
    <property type="entry name" value="PK_Tyr_Ser-Thr"/>
    <property type="match status" value="1"/>
</dbReference>
<reference evidence="4" key="1">
    <citation type="journal article" date="2020" name="Genome Biol.">
        <title>Gamete binning: chromosome-level and haplotype-resolved genome assembly enabled by high-throughput single-cell sequencing of gamete genomes.</title>
        <authorList>
            <person name="Campoy J.A."/>
            <person name="Sun H."/>
            <person name="Goel M."/>
            <person name="Jiao W.-B."/>
            <person name="Folz-Donahue K."/>
            <person name="Wang N."/>
            <person name="Rubio M."/>
            <person name="Liu C."/>
            <person name="Kukat C."/>
            <person name="Ruiz D."/>
            <person name="Huettel B."/>
            <person name="Schneeberger K."/>
        </authorList>
    </citation>
    <scope>NUCLEOTIDE SEQUENCE [LARGE SCALE GENOMIC DNA]</scope>
    <source>
        <strain evidence="4">cv. Rojo Pasion</strain>
    </source>
</reference>
<dbReference type="InterPro" id="IPR046959">
    <property type="entry name" value="PRK1-6/SRF4-like"/>
</dbReference>
<dbReference type="GO" id="GO:0005524">
    <property type="term" value="F:ATP binding"/>
    <property type="evidence" value="ECO:0007669"/>
    <property type="project" value="InterPro"/>
</dbReference>
<evidence type="ECO:0000256" key="1">
    <source>
        <dbReference type="SAM" id="MobiDB-lite"/>
    </source>
</evidence>
<proteinExistence type="predicted"/>
<feature type="region of interest" description="Disordered" evidence="1">
    <location>
        <begin position="35"/>
        <end position="67"/>
    </location>
</feature>
<name>A0A6J5X0S3_PRUAR</name>
<evidence type="ECO:0000313" key="3">
    <source>
        <dbReference type="EMBL" id="CAB4306263.1"/>
    </source>
</evidence>
<dbReference type="Proteomes" id="UP000507245">
    <property type="component" value="Unassembled WGS sequence"/>
</dbReference>
<dbReference type="PROSITE" id="PS50011">
    <property type="entry name" value="PROTEIN_KINASE_DOM"/>
    <property type="match status" value="1"/>
</dbReference>
<protein>
    <recommendedName>
        <fullName evidence="2">Protein kinase domain-containing protein</fullName>
    </recommendedName>
</protein>
<dbReference type="SUPFAM" id="SSF56112">
    <property type="entry name" value="Protein kinase-like (PK-like)"/>
    <property type="match status" value="1"/>
</dbReference>
<dbReference type="InterPro" id="IPR001245">
    <property type="entry name" value="Ser-Thr/Tyr_kinase_cat_dom"/>
</dbReference>